<keyword evidence="4" id="KW-1185">Reference proteome</keyword>
<protein>
    <recommendedName>
        <fullName evidence="2">CHAT domain-containing protein</fullName>
    </recommendedName>
</protein>
<feature type="compositionally biased region" description="Basic and acidic residues" evidence="1">
    <location>
        <begin position="1297"/>
        <end position="1325"/>
    </location>
</feature>
<organism evidence="3 4">
    <name type="scientific">Sanghuangporus baumii</name>
    <name type="common">Phellinus baumii</name>
    <dbReference type="NCBI Taxonomy" id="108892"/>
    <lineage>
        <taxon>Eukaryota</taxon>
        <taxon>Fungi</taxon>
        <taxon>Dikarya</taxon>
        <taxon>Basidiomycota</taxon>
        <taxon>Agaricomycotina</taxon>
        <taxon>Agaricomycetes</taxon>
        <taxon>Hymenochaetales</taxon>
        <taxon>Hymenochaetaceae</taxon>
        <taxon>Sanghuangporus</taxon>
    </lineage>
</organism>
<accession>A0A9Q5N6N5</accession>
<feature type="region of interest" description="Disordered" evidence="1">
    <location>
        <begin position="1362"/>
        <end position="1385"/>
    </location>
</feature>
<evidence type="ECO:0000313" key="4">
    <source>
        <dbReference type="Proteomes" id="UP000757232"/>
    </source>
</evidence>
<dbReference type="Proteomes" id="UP000757232">
    <property type="component" value="Unassembled WGS sequence"/>
</dbReference>
<evidence type="ECO:0000256" key="1">
    <source>
        <dbReference type="SAM" id="MobiDB-lite"/>
    </source>
</evidence>
<dbReference type="InterPro" id="IPR024983">
    <property type="entry name" value="CHAT_dom"/>
</dbReference>
<feature type="domain" description="CHAT" evidence="2">
    <location>
        <begin position="888"/>
        <end position="1098"/>
    </location>
</feature>
<dbReference type="EMBL" id="LNZH02000206">
    <property type="protein sequence ID" value="OCB85923.1"/>
    <property type="molecule type" value="Genomic_DNA"/>
</dbReference>
<reference evidence="3" key="1">
    <citation type="submission" date="2016-06" db="EMBL/GenBank/DDBJ databases">
        <title>Draft Genome sequence of the fungus Inonotus baumii.</title>
        <authorList>
            <person name="Zhu H."/>
            <person name="Lin W."/>
        </authorList>
    </citation>
    <scope>NUCLEOTIDE SEQUENCE</scope>
    <source>
        <strain evidence="3">821</strain>
    </source>
</reference>
<dbReference type="Gene3D" id="1.25.40.10">
    <property type="entry name" value="Tetratricopeptide repeat domain"/>
    <property type="match status" value="3"/>
</dbReference>
<sequence>MLQFFCLNSVFCPAPIIQLAEVSARTLRRGETVMSSSQFDTQDAESLTSQAVSSWSRFKQTGSRKDIDLAISLDQIVLDLCPHGHPERVNSLQNLALGHRERYKRWRDIGDLEKAIVLYEEALALLPDDCPDRPINSLASCLRSRFEHSRRIDDLEESIKLDRAILALQPQGHPSRHYTLGLLAVSLKNRFRLCQIIADLEESIELDHEALALRPEGNTSRPYSLCNLGSSLWIRFQQSGRMYDLDESIILHRAALELRPDGHPHRHLSLGNLALALTTRFEHRGKNEDLEESITLHRAALALRPEGNPERSKSLSSLANSLRIRFLLNGRIADLEESIELERSALIVRTEDHPDRSKSLESLATCLWTRFQHSGRVDDLEETIPLQRTVLSLRPEGHPHHNHSLSSLATCLWTRFHYGGRVDDLEESIRLYRAALAVLPEGHPDHHHVLGNLASALSDCFRNNGRIEDLNESIALDRAALALRSEGHPDRPVSLGNLALSLGARFQQGGKIEDLEESIVLQRDALEFRPEGHPHRHNSLGNLATSLLDRFGHSGRIEDIEESIKMSQAALDLRPDEHPDSSRLLYNLALSLYSRFEKEGRTEDLEESIDSLGHAADHALSRSSDRLRAAHRWTILARSHDHRTTLEAYSTTMSIIQRALTIRPTLSSRHEFLSSDSCYRTLALDASSYAIEKGDLARAIELLEQGRALLWSQMRGFRSPLERLSEADSALAVRLGNCSRALEALSTSSEPRSAISDVIGRSNGIHAYSGLQNQQSIDQMLVQVRQLSQEQEELIKEVRRIPGFEDFLQASPFEVLQQAASEGPVIVLNHSVHRCDVLIALPGKEVPCTCVPLDEDFYADAITLHDELIRVRQEYRVSSAEYDEVLRRVMKVLWERVVSKVVQKLKELGYHEGSRIWWCPTSVLSALPFHAAGPYQGADGITRYLLDDYISSYTPTLKSLITARSGVADGGGRMLFIADIKLPSAKKEKDTIRRIRRIDKLLLDDQATPEVVLRRLRRVQWVHFVCHGLLDEEPFKSSLKLSGGNLTLLDIARANLPNAELAFLSACHTAEQHPKAAMDEVLHLSSAMQFCGFRSVIVIYTYLMRELEVGEVRFKRAAAAARDAALRLKERGDEGLDGLRVEMKAERWVNLVHIESNTALLAISHHPEVLAKNRRLCQQHGVDDGPMRLRRLQHFVSQQIIKLLTKHNIKQQNGKPYISSSPKGFLQNPDEWLLERGFCISGWPRGLPKGSISIWPTHYIFALAAMFINETITLEPLSAKDRSRGTLPTRVLTEESNESRPDDGMRVHSDKIPSESEVEERKVDADSDQDAEGSSDSEHWSSTDYIVVTSASESRRNLDELPITLHEPSHPSSNTTQSVTSDPMPASLVKSDASKYLDSVPCTRNFFRSEADIDLTETRSIELPVSADLGALRRRAIDEDTIYQAIPADAGINWIPPLSATRETKRARRV</sequence>
<proteinExistence type="predicted"/>
<dbReference type="PANTHER" id="PTHR19959:SF119">
    <property type="entry name" value="FUNGAL LIPASE-LIKE DOMAIN-CONTAINING PROTEIN"/>
    <property type="match status" value="1"/>
</dbReference>
<dbReference type="PANTHER" id="PTHR19959">
    <property type="entry name" value="KINESIN LIGHT CHAIN"/>
    <property type="match status" value="1"/>
</dbReference>
<feature type="compositionally biased region" description="Polar residues" evidence="1">
    <location>
        <begin position="1370"/>
        <end position="1381"/>
    </location>
</feature>
<comment type="caution">
    <text evidence="3">The sequence shown here is derived from an EMBL/GenBank/DDBJ whole genome shotgun (WGS) entry which is preliminary data.</text>
</comment>
<dbReference type="InterPro" id="IPR011990">
    <property type="entry name" value="TPR-like_helical_dom_sf"/>
</dbReference>
<dbReference type="OrthoDB" id="9991317at2759"/>
<dbReference type="SUPFAM" id="SSF48452">
    <property type="entry name" value="TPR-like"/>
    <property type="match status" value="1"/>
</dbReference>
<gene>
    <name evidence="3" type="ORF">A7U60_g7057</name>
</gene>
<evidence type="ECO:0000259" key="2">
    <source>
        <dbReference type="Pfam" id="PF12770"/>
    </source>
</evidence>
<dbReference type="Pfam" id="PF12770">
    <property type="entry name" value="CHAT"/>
    <property type="match status" value="1"/>
</dbReference>
<evidence type="ECO:0000313" key="3">
    <source>
        <dbReference type="EMBL" id="OCB85923.1"/>
    </source>
</evidence>
<feature type="region of interest" description="Disordered" evidence="1">
    <location>
        <begin position="1283"/>
        <end position="1344"/>
    </location>
</feature>
<name>A0A9Q5N6N5_SANBA</name>
<feature type="compositionally biased region" description="Acidic residues" evidence="1">
    <location>
        <begin position="1326"/>
        <end position="1335"/>
    </location>
</feature>